<keyword evidence="9" id="KW-1185">Reference proteome</keyword>
<organism evidence="8 9">
    <name type="scientific">Reticulomyxa filosa</name>
    <dbReference type="NCBI Taxonomy" id="46433"/>
    <lineage>
        <taxon>Eukaryota</taxon>
        <taxon>Sar</taxon>
        <taxon>Rhizaria</taxon>
        <taxon>Retaria</taxon>
        <taxon>Foraminifera</taxon>
        <taxon>Monothalamids</taxon>
        <taxon>Reticulomyxidae</taxon>
        <taxon>Reticulomyxa</taxon>
    </lineage>
</organism>
<evidence type="ECO:0000256" key="6">
    <source>
        <dbReference type="RuleBase" id="RU368024"/>
    </source>
</evidence>
<keyword evidence="4 6" id="KW-0378">Hydrolase</keyword>
<protein>
    <recommendedName>
        <fullName evidence="6">Prolyl endopeptidase</fullName>
        <ecNumber evidence="6">3.4.21.-</ecNumber>
    </recommendedName>
</protein>
<reference evidence="8 9" key="1">
    <citation type="journal article" date="2013" name="Curr. Biol.">
        <title>The Genome of the Foraminiferan Reticulomyxa filosa.</title>
        <authorList>
            <person name="Glockner G."/>
            <person name="Hulsmann N."/>
            <person name="Schleicher M."/>
            <person name="Noegel A.A."/>
            <person name="Eichinger L."/>
            <person name="Gallinger C."/>
            <person name="Pawlowski J."/>
            <person name="Sierra R."/>
            <person name="Euteneuer U."/>
            <person name="Pillet L."/>
            <person name="Moustafa A."/>
            <person name="Platzer M."/>
            <person name="Groth M."/>
            <person name="Szafranski K."/>
            <person name="Schliwa M."/>
        </authorList>
    </citation>
    <scope>NUCLEOTIDE SEQUENCE [LARGE SCALE GENOMIC DNA]</scope>
</reference>
<evidence type="ECO:0000256" key="4">
    <source>
        <dbReference type="ARBA" id="ARBA00022801"/>
    </source>
</evidence>
<dbReference type="SUPFAM" id="SSF53474">
    <property type="entry name" value="alpha/beta-Hydrolases"/>
    <property type="match status" value="1"/>
</dbReference>
<dbReference type="InterPro" id="IPR001375">
    <property type="entry name" value="Peptidase_S9_cat"/>
</dbReference>
<dbReference type="AlphaFoldDB" id="X6LVL5"/>
<dbReference type="FunFam" id="3.40.50.1820:FF:000005">
    <property type="entry name" value="Prolyl endopeptidase"/>
    <property type="match status" value="1"/>
</dbReference>
<dbReference type="OrthoDB" id="248387at2759"/>
<dbReference type="InterPro" id="IPR051167">
    <property type="entry name" value="Prolyl_oligopep/macrocyclase"/>
</dbReference>
<dbReference type="Proteomes" id="UP000023152">
    <property type="component" value="Unassembled WGS sequence"/>
</dbReference>
<comment type="catalytic activity">
    <reaction evidence="1">
        <text>Hydrolysis of Pro-|-Xaa &gt;&gt; Ala-|-Xaa in oligopeptides.</text>
        <dbReference type="EC" id="3.4.21.26"/>
    </reaction>
</comment>
<dbReference type="InterPro" id="IPR002470">
    <property type="entry name" value="Peptidase_S9A"/>
</dbReference>
<dbReference type="Gene3D" id="3.40.50.1820">
    <property type="entry name" value="alpha/beta hydrolase"/>
    <property type="match status" value="1"/>
</dbReference>
<dbReference type="GO" id="GO:0006508">
    <property type="term" value="P:proteolysis"/>
    <property type="evidence" value="ECO:0007669"/>
    <property type="project" value="UniProtKB-KW"/>
</dbReference>
<dbReference type="PANTHER" id="PTHR42881:SF2">
    <property type="entry name" value="PROLYL ENDOPEPTIDASE"/>
    <property type="match status" value="1"/>
</dbReference>
<evidence type="ECO:0000313" key="9">
    <source>
        <dbReference type="Proteomes" id="UP000023152"/>
    </source>
</evidence>
<dbReference type="PROSITE" id="PS00708">
    <property type="entry name" value="PRO_ENDOPEP_SER"/>
    <property type="match status" value="1"/>
</dbReference>
<name>X6LVL5_RETFI</name>
<accession>X6LVL5</accession>
<dbReference type="Pfam" id="PF00326">
    <property type="entry name" value="Peptidase_S9"/>
    <property type="match status" value="1"/>
</dbReference>
<sequence length="260" mass="29091">MFIFHPKKITLNGENPTILYGYGGFDIALLPDFSSSRLVWLQNFGGVYAIANLRGGGEYGVEWHKAGIKHKKQNVFDDFQCAAEYLIQQKYTCPRKLAIRGGSNGGLLVAACCNQRPDLFGCAIAMVGVLDMLKFHRFTIGYAWCSDYGCADVSSEFDALYAYSPLHNIPSSDACPNYPALFGTTADHDDRVVPLHSFKFIAELQHKLGNKDRKKTQTNPLLIRIELKAGHGGSSLTKAIELERDIYLFLQRELNVEYRP</sequence>
<comment type="similarity">
    <text evidence="2 6">Belongs to the peptidase S9A family.</text>
</comment>
<evidence type="ECO:0000256" key="5">
    <source>
        <dbReference type="ARBA" id="ARBA00022825"/>
    </source>
</evidence>
<proteinExistence type="inferred from homology"/>
<dbReference type="GO" id="GO:0004252">
    <property type="term" value="F:serine-type endopeptidase activity"/>
    <property type="evidence" value="ECO:0007669"/>
    <property type="project" value="UniProtKB-UniRule"/>
</dbReference>
<evidence type="ECO:0000256" key="2">
    <source>
        <dbReference type="ARBA" id="ARBA00005228"/>
    </source>
</evidence>
<dbReference type="EMBL" id="ASPP01027628">
    <property type="protein sequence ID" value="ETO05963.1"/>
    <property type="molecule type" value="Genomic_DNA"/>
</dbReference>
<dbReference type="GO" id="GO:0070012">
    <property type="term" value="F:oligopeptidase activity"/>
    <property type="evidence" value="ECO:0007669"/>
    <property type="project" value="TreeGrafter"/>
</dbReference>
<dbReference type="PRINTS" id="PR00862">
    <property type="entry name" value="PROLIGOPTASE"/>
</dbReference>
<evidence type="ECO:0000256" key="1">
    <source>
        <dbReference type="ARBA" id="ARBA00001070"/>
    </source>
</evidence>
<keyword evidence="5 6" id="KW-0720">Serine protease</keyword>
<dbReference type="PANTHER" id="PTHR42881">
    <property type="entry name" value="PROLYL ENDOPEPTIDASE"/>
    <property type="match status" value="1"/>
</dbReference>
<dbReference type="InterPro" id="IPR002471">
    <property type="entry name" value="Pept_S9_AS"/>
</dbReference>
<evidence type="ECO:0000256" key="3">
    <source>
        <dbReference type="ARBA" id="ARBA00022670"/>
    </source>
</evidence>
<keyword evidence="3 6" id="KW-0645">Protease</keyword>
<evidence type="ECO:0000259" key="7">
    <source>
        <dbReference type="Pfam" id="PF00326"/>
    </source>
</evidence>
<gene>
    <name evidence="8" type="ORF">RFI_31432</name>
</gene>
<dbReference type="GO" id="GO:0005829">
    <property type="term" value="C:cytosol"/>
    <property type="evidence" value="ECO:0007669"/>
    <property type="project" value="TreeGrafter"/>
</dbReference>
<dbReference type="InterPro" id="IPR029058">
    <property type="entry name" value="AB_hydrolase_fold"/>
</dbReference>
<evidence type="ECO:0000313" key="8">
    <source>
        <dbReference type="EMBL" id="ETO05963.1"/>
    </source>
</evidence>
<comment type="caution">
    <text evidence="8">The sequence shown here is derived from an EMBL/GenBank/DDBJ whole genome shotgun (WGS) entry which is preliminary data.</text>
</comment>
<dbReference type="OMA" id="MHRLMAT"/>
<dbReference type="EC" id="3.4.21.-" evidence="6"/>
<feature type="domain" description="Peptidase S9 prolyl oligopeptidase catalytic" evidence="7">
    <location>
        <begin position="32"/>
        <end position="255"/>
    </location>
</feature>